<dbReference type="GO" id="GO:0060271">
    <property type="term" value="P:cilium assembly"/>
    <property type="evidence" value="ECO:0007669"/>
    <property type="project" value="TreeGrafter"/>
</dbReference>
<dbReference type="AlphaFoldDB" id="A0A0V0QLN4"/>
<dbReference type="InParanoid" id="A0A0V0QLN4"/>
<sequence>MRQKGNISQALEYLKKCHLFNTANPEVLKHVSKTLLLQGKYKESIDVANEAIKLNEQDWENYSIQADCYLNLKNDEKALQLLQKANQISQHEQTYIQLGRYYYVRKMYDEAIQTYQEGLKSALSIEPNDAISLLAVSSIMQDQSEYDKALNKYRKMALTNPDSSQLWNNIAMCFYGKEKYLNAITCLKKALYLDPFEFLTCLNLGLVFYTQKQYASAFHYFSASIELNPDFAITYMYIGLCLNQLNDIRNACISFETAQEKNDQDEYIIPLNYAILLAQRPEQEYQDKAVQQAQLFVQLSRLDGEIRFNVEDIEKQKQLLQQLLKVDLSQAR</sequence>
<evidence type="ECO:0000313" key="6">
    <source>
        <dbReference type="Proteomes" id="UP000054937"/>
    </source>
</evidence>
<dbReference type="Pfam" id="PF13181">
    <property type="entry name" value="TPR_8"/>
    <property type="match status" value="1"/>
</dbReference>
<dbReference type="GO" id="GO:0034044">
    <property type="term" value="C:exomer complex"/>
    <property type="evidence" value="ECO:0007669"/>
    <property type="project" value="UniProtKB-ARBA"/>
</dbReference>
<evidence type="ECO:0000256" key="4">
    <source>
        <dbReference type="PROSITE-ProRule" id="PRU00339"/>
    </source>
</evidence>
<gene>
    <name evidence="5" type="ORF">PPERSA_04072</name>
</gene>
<dbReference type="PROSITE" id="PS50005">
    <property type="entry name" value="TPR"/>
    <property type="match status" value="3"/>
</dbReference>
<dbReference type="OrthoDB" id="309339at2759"/>
<feature type="repeat" description="TPR" evidence="4">
    <location>
        <begin position="92"/>
        <end position="125"/>
    </location>
</feature>
<dbReference type="InterPro" id="IPR015374">
    <property type="entry name" value="ChAPs"/>
</dbReference>
<keyword evidence="6" id="KW-1185">Reference proteome</keyword>
<accession>A0A0V0QLN4</accession>
<evidence type="ECO:0000256" key="2">
    <source>
        <dbReference type="ARBA" id="ARBA00022803"/>
    </source>
</evidence>
<evidence type="ECO:0000256" key="1">
    <source>
        <dbReference type="ARBA" id="ARBA00022737"/>
    </source>
</evidence>
<feature type="repeat" description="TPR" evidence="4">
    <location>
        <begin position="164"/>
        <end position="197"/>
    </location>
</feature>
<dbReference type="SMART" id="SM00028">
    <property type="entry name" value="TPR"/>
    <property type="match status" value="5"/>
</dbReference>
<reference evidence="5 6" key="1">
    <citation type="journal article" date="2015" name="Sci. Rep.">
        <title>Genome of the facultative scuticociliatosis pathogen Pseudocohnilembus persalinus provides insight into its virulence through horizontal gene transfer.</title>
        <authorList>
            <person name="Xiong J."/>
            <person name="Wang G."/>
            <person name="Cheng J."/>
            <person name="Tian M."/>
            <person name="Pan X."/>
            <person name="Warren A."/>
            <person name="Jiang C."/>
            <person name="Yuan D."/>
            <person name="Miao W."/>
        </authorList>
    </citation>
    <scope>NUCLEOTIDE SEQUENCE [LARGE SCALE GENOMIC DNA]</scope>
    <source>
        <strain evidence="5">36N120E</strain>
    </source>
</reference>
<dbReference type="PANTHER" id="PTHR44186:SF1">
    <property type="entry name" value="BARDET-BIEDL SYNDROME 4 PROTEIN"/>
    <property type="match status" value="1"/>
</dbReference>
<dbReference type="EMBL" id="LDAU01000151">
    <property type="protein sequence ID" value="KRX02869.1"/>
    <property type="molecule type" value="Genomic_DNA"/>
</dbReference>
<name>A0A0V0QLN4_PSEPJ</name>
<protein>
    <submittedName>
        <fullName evidence="5">Uncharacterized protein</fullName>
    </submittedName>
</protein>
<proteinExistence type="inferred from homology"/>
<dbReference type="GO" id="GO:0036064">
    <property type="term" value="C:ciliary basal body"/>
    <property type="evidence" value="ECO:0007669"/>
    <property type="project" value="TreeGrafter"/>
</dbReference>
<dbReference type="InterPro" id="IPR019734">
    <property type="entry name" value="TPR_rpt"/>
</dbReference>
<dbReference type="GO" id="GO:0061512">
    <property type="term" value="P:protein localization to cilium"/>
    <property type="evidence" value="ECO:0007669"/>
    <property type="project" value="TreeGrafter"/>
</dbReference>
<evidence type="ECO:0000256" key="3">
    <source>
        <dbReference type="ARBA" id="ARBA00023778"/>
    </source>
</evidence>
<evidence type="ECO:0000313" key="5">
    <source>
        <dbReference type="EMBL" id="KRX02869.1"/>
    </source>
</evidence>
<dbReference type="InterPro" id="IPR011990">
    <property type="entry name" value="TPR-like_helical_dom_sf"/>
</dbReference>
<dbReference type="Pfam" id="PF09295">
    <property type="entry name" value="ChAPs"/>
    <property type="match status" value="1"/>
</dbReference>
<dbReference type="PANTHER" id="PTHR44186">
    <property type="match status" value="1"/>
</dbReference>
<dbReference type="GO" id="GO:0006893">
    <property type="term" value="P:Golgi to plasma membrane transport"/>
    <property type="evidence" value="ECO:0007669"/>
    <property type="project" value="UniProtKB-ARBA"/>
</dbReference>
<dbReference type="Pfam" id="PF13432">
    <property type="entry name" value="TPR_16"/>
    <property type="match status" value="1"/>
</dbReference>
<dbReference type="Gene3D" id="1.25.40.10">
    <property type="entry name" value="Tetratricopeptide repeat domain"/>
    <property type="match status" value="3"/>
</dbReference>
<dbReference type="Proteomes" id="UP000054937">
    <property type="component" value="Unassembled WGS sequence"/>
</dbReference>
<comment type="caution">
    <text evidence="5">The sequence shown here is derived from an EMBL/GenBank/DDBJ whole genome shotgun (WGS) entry which is preliminary data.</text>
</comment>
<comment type="similarity">
    <text evidence="3">Belongs to the BBS4 family.</text>
</comment>
<feature type="repeat" description="TPR" evidence="4">
    <location>
        <begin position="198"/>
        <end position="231"/>
    </location>
</feature>
<keyword evidence="1" id="KW-0677">Repeat</keyword>
<dbReference type="OMA" id="RAYESQW"/>
<organism evidence="5 6">
    <name type="scientific">Pseudocohnilembus persalinus</name>
    <name type="common">Ciliate</name>
    <dbReference type="NCBI Taxonomy" id="266149"/>
    <lineage>
        <taxon>Eukaryota</taxon>
        <taxon>Sar</taxon>
        <taxon>Alveolata</taxon>
        <taxon>Ciliophora</taxon>
        <taxon>Intramacronucleata</taxon>
        <taxon>Oligohymenophorea</taxon>
        <taxon>Scuticociliatia</taxon>
        <taxon>Philasterida</taxon>
        <taxon>Pseudocohnilembidae</taxon>
        <taxon>Pseudocohnilembus</taxon>
    </lineage>
</organism>
<keyword evidence="2 4" id="KW-0802">TPR repeat</keyword>
<dbReference type="SUPFAM" id="SSF48452">
    <property type="entry name" value="TPR-like"/>
    <property type="match status" value="1"/>
</dbReference>